<gene>
    <name evidence="1" type="ORF">C1H46_030981</name>
</gene>
<dbReference type="EMBL" id="VIEB01000677">
    <property type="protein sequence ID" value="TQD83475.1"/>
    <property type="molecule type" value="Genomic_DNA"/>
</dbReference>
<evidence type="ECO:0000313" key="2">
    <source>
        <dbReference type="Proteomes" id="UP000315295"/>
    </source>
</evidence>
<accession>A0A540LAH9</accession>
<name>A0A540LAH9_MALBA</name>
<protein>
    <submittedName>
        <fullName evidence="1">Uncharacterized protein</fullName>
    </submittedName>
</protein>
<evidence type="ECO:0000313" key="1">
    <source>
        <dbReference type="EMBL" id="TQD83475.1"/>
    </source>
</evidence>
<reference evidence="1 2" key="1">
    <citation type="journal article" date="2019" name="G3 (Bethesda)">
        <title>Sequencing of a Wild Apple (Malus baccata) Genome Unravels the Differences Between Cultivated and Wild Apple Species Regarding Disease Resistance and Cold Tolerance.</title>
        <authorList>
            <person name="Chen X."/>
        </authorList>
    </citation>
    <scope>NUCLEOTIDE SEQUENCE [LARGE SCALE GENOMIC DNA]</scope>
    <source>
        <strain evidence="2">cv. Shandingzi</strain>
        <tissue evidence="1">Leaves</tissue>
    </source>
</reference>
<sequence length="106" mass="12470">MSFARQATLCKFRMNVYHYGMDLRILSFYGEKKLFFLPVRYAICTIAIHDEFGLKQTMIAIVQIIDTFRTYNQIAHSTLQILRVETGWGLMLLQHVPNATNFELYE</sequence>
<proteinExistence type="predicted"/>
<organism evidence="1 2">
    <name type="scientific">Malus baccata</name>
    <name type="common">Siberian crab apple</name>
    <name type="synonym">Pyrus baccata</name>
    <dbReference type="NCBI Taxonomy" id="106549"/>
    <lineage>
        <taxon>Eukaryota</taxon>
        <taxon>Viridiplantae</taxon>
        <taxon>Streptophyta</taxon>
        <taxon>Embryophyta</taxon>
        <taxon>Tracheophyta</taxon>
        <taxon>Spermatophyta</taxon>
        <taxon>Magnoliopsida</taxon>
        <taxon>eudicotyledons</taxon>
        <taxon>Gunneridae</taxon>
        <taxon>Pentapetalae</taxon>
        <taxon>rosids</taxon>
        <taxon>fabids</taxon>
        <taxon>Rosales</taxon>
        <taxon>Rosaceae</taxon>
        <taxon>Amygdaloideae</taxon>
        <taxon>Maleae</taxon>
        <taxon>Malus</taxon>
    </lineage>
</organism>
<dbReference type="AlphaFoldDB" id="A0A540LAH9"/>
<keyword evidence="2" id="KW-1185">Reference proteome</keyword>
<comment type="caution">
    <text evidence="1">The sequence shown here is derived from an EMBL/GenBank/DDBJ whole genome shotgun (WGS) entry which is preliminary data.</text>
</comment>
<dbReference type="Proteomes" id="UP000315295">
    <property type="component" value="Unassembled WGS sequence"/>
</dbReference>